<sequence length="178" mass="21468">MLEFYLDLQLQFMILDNFLMRRLHQTSKPYSKRKKEEVQPLLKLFQFSWGNQGCQVREMPNMPLNLFPQLQTILNNYKFMEISIIVMMVQLLEIIFMFQISRGSHNFITGVKNKNEKNKSYNEYLNSRTEKEFSVLDIANEHSKFRLPYYLLIQIKQKKIGVQREDFSDSYNFIKSKQ</sequence>
<organism evidence="1 2">
    <name type="scientific">Paramecium octaurelia</name>
    <dbReference type="NCBI Taxonomy" id="43137"/>
    <lineage>
        <taxon>Eukaryota</taxon>
        <taxon>Sar</taxon>
        <taxon>Alveolata</taxon>
        <taxon>Ciliophora</taxon>
        <taxon>Intramacronucleata</taxon>
        <taxon>Oligohymenophorea</taxon>
        <taxon>Peniculida</taxon>
        <taxon>Parameciidae</taxon>
        <taxon>Paramecium</taxon>
    </lineage>
</organism>
<dbReference type="Proteomes" id="UP000683925">
    <property type="component" value="Unassembled WGS sequence"/>
</dbReference>
<gene>
    <name evidence="1" type="ORF">POCTA_138.1.T0360016</name>
</gene>
<dbReference type="EMBL" id="CAJJDP010000036">
    <property type="protein sequence ID" value="CAD8158756.1"/>
    <property type="molecule type" value="Genomic_DNA"/>
</dbReference>
<accession>A0A8S1U7T6</accession>
<reference evidence="1" key="1">
    <citation type="submission" date="2021-01" db="EMBL/GenBank/DDBJ databases">
        <authorList>
            <consortium name="Genoscope - CEA"/>
            <person name="William W."/>
        </authorList>
    </citation>
    <scope>NUCLEOTIDE SEQUENCE</scope>
</reference>
<dbReference type="AlphaFoldDB" id="A0A8S1U7T6"/>
<evidence type="ECO:0000313" key="1">
    <source>
        <dbReference type="EMBL" id="CAD8158756.1"/>
    </source>
</evidence>
<protein>
    <submittedName>
        <fullName evidence="1">Uncharacterized protein</fullName>
    </submittedName>
</protein>
<comment type="caution">
    <text evidence="1">The sequence shown here is derived from an EMBL/GenBank/DDBJ whole genome shotgun (WGS) entry which is preliminary data.</text>
</comment>
<keyword evidence="2" id="KW-1185">Reference proteome</keyword>
<name>A0A8S1U7T6_PAROT</name>
<evidence type="ECO:0000313" key="2">
    <source>
        <dbReference type="Proteomes" id="UP000683925"/>
    </source>
</evidence>
<proteinExistence type="predicted"/>